<name>A0A8J6AW60_9EUKA</name>
<sequence length="306" mass="31568">MVSAIGRLEHSPAFSYDNLQIRGDTVATATKTGVCVAKITPDNSFHAVAFKVLVSETSDQHVYGAYVLGDEIYPHIAVCMAGSMEIYTHDLSSRVFSLVIDAEKERSYMPKYRQLYATTILENSGLVFVGLSSGSVHVVETSPAFVPAASFSPDITGLSGSVAGFVATPNGVIAVSSAGQSAIVSATTATPGPDLGLAPLCLAPALANGKLVLGCQDGTVCLVSPDGTGSVSIPSHTSPVLAVATVGTLFASAGGDGVVRVTDPTGPSSVLVERVYDGMLCGVQFMPERQVAVAVCDSILVPIYMY</sequence>
<organism evidence="1 2">
    <name type="scientific">Carpediemonas membranifera</name>
    <dbReference type="NCBI Taxonomy" id="201153"/>
    <lineage>
        <taxon>Eukaryota</taxon>
        <taxon>Metamonada</taxon>
        <taxon>Carpediemonas-like organisms</taxon>
        <taxon>Carpediemonas</taxon>
    </lineage>
</organism>
<proteinExistence type="predicted"/>
<accession>A0A8J6AW60</accession>
<protein>
    <submittedName>
        <fullName evidence="1">WD domain, G-beta repeat</fullName>
    </submittedName>
</protein>
<dbReference type="InterPro" id="IPR015943">
    <property type="entry name" value="WD40/YVTN_repeat-like_dom_sf"/>
</dbReference>
<keyword evidence="2" id="KW-1185">Reference proteome</keyword>
<dbReference type="SUPFAM" id="SSF101908">
    <property type="entry name" value="Putative isomerase YbhE"/>
    <property type="match status" value="1"/>
</dbReference>
<reference evidence="1" key="1">
    <citation type="submission" date="2021-05" db="EMBL/GenBank/DDBJ databases">
        <title>A free-living protist that lacks canonical eukaryotic 1 DNA replication and segregation systems.</title>
        <authorList>
            <person name="Salas-Leiva D.E."/>
            <person name="Tromer E.C."/>
            <person name="Curtis B.A."/>
            <person name="Jerlstrom-Hultqvist J."/>
            <person name="Kolisko M."/>
            <person name="Yi Z."/>
            <person name="Salas-Leiva J.S."/>
            <person name="Gallot-Lavallee L."/>
            <person name="Kops G.J.P.L."/>
            <person name="Archibald J.M."/>
            <person name="Simpson A.G.B."/>
            <person name="Roger A.J."/>
        </authorList>
    </citation>
    <scope>NUCLEOTIDE SEQUENCE</scope>
    <source>
        <strain evidence="1">BICM</strain>
    </source>
</reference>
<evidence type="ECO:0000313" key="2">
    <source>
        <dbReference type="Proteomes" id="UP000717585"/>
    </source>
</evidence>
<comment type="caution">
    <text evidence="1">The sequence shown here is derived from an EMBL/GenBank/DDBJ whole genome shotgun (WGS) entry which is preliminary data.</text>
</comment>
<dbReference type="Proteomes" id="UP000717585">
    <property type="component" value="Unassembled WGS sequence"/>
</dbReference>
<dbReference type="AlphaFoldDB" id="A0A8J6AW60"/>
<evidence type="ECO:0000313" key="1">
    <source>
        <dbReference type="EMBL" id="KAG9396316.1"/>
    </source>
</evidence>
<dbReference type="Gene3D" id="2.130.10.10">
    <property type="entry name" value="YVTN repeat-like/Quinoprotein amine dehydrogenase"/>
    <property type="match status" value="1"/>
</dbReference>
<gene>
    <name evidence="1" type="ORF">J8273_2047</name>
</gene>
<dbReference type="EMBL" id="JAHDYR010000006">
    <property type="protein sequence ID" value="KAG9396316.1"/>
    <property type="molecule type" value="Genomic_DNA"/>
</dbReference>